<evidence type="ECO:0000256" key="14">
    <source>
        <dbReference type="ARBA" id="ARBA00073046"/>
    </source>
</evidence>
<evidence type="ECO:0000313" key="21">
    <source>
        <dbReference type="Proteomes" id="UP000241546"/>
    </source>
</evidence>
<keyword evidence="8" id="KW-0805">Transcription regulation</keyword>
<feature type="region of interest" description="Disordered" evidence="17">
    <location>
        <begin position="68"/>
        <end position="99"/>
    </location>
</feature>
<evidence type="ECO:0000256" key="3">
    <source>
        <dbReference type="ARBA" id="ARBA00022737"/>
    </source>
</evidence>
<evidence type="ECO:0000256" key="13">
    <source>
        <dbReference type="ARBA" id="ARBA00064550"/>
    </source>
</evidence>
<dbReference type="Gene3D" id="1.25.10.10">
    <property type="entry name" value="Leucine-rich Repeat Variant"/>
    <property type="match status" value="2"/>
</dbReference>
<dbReference type="FunFam" id="1.25.10.10:FF:000508">
    <property type="entry name" value="Probable helicase mot1"/>
    <property type="match status" value="1"/>
</dbReference>
<dbReference type="GO" id="GO:0016887">
    <property type="term" value="F:ATP hydrolysis activity"/>
    <property type="evidence" value="ECO:0007669"/>
    <property type="project" value="InterPro"/>
</dbReference>
<evidence type="ECO:0000256" key="4">
    <source>
        <dbReference type="ARBA" id="ARBA00022741"/>
    </source>
</evidence>
<dbReference type="InterPro" id="IPR011989">
    <property type="entry name" value="ARM-like"/>
</dbReference>
<keyword evidence="21" id="KW-1185">Reference proteome</keyword>
<keyword evidence="5" id="KW-0378">Hydrolase</keyword>
<keyword evidence="3" id="KW-0677">Repeat</keyword>
<dbReference type="PANTHER" id="PTHR36498">
    <property type="entry name" value="TATA-BINDING PROTEIN-ASSOCIATED FACTOR 172"/>
    <property type="match status" value="1"/>
</dbReference>
<name>A0A2T4BDK1_9HYPO</name>
<keyword evidence="11" id="KW-0539">Nucleus</keyword>
<evidence type="ECO:0000259" key="18">
    <source>
        <dbReference type="PROSITE" id="PS51192"/>
    </source>
</evidence>
<dbReference type="InterPro" id="IPR049730">
    <property type="entry name" value="SNF2/RAD54-like_C"/>
</dbReference>
<dbReference type="SUPFAM" id="SSF52540">
    <property type="entry name" value="P-loop containing nucleoside triphosphate hydrolases"/>
    <property type="match status" value="2"/>
</dbReference>
<dbReference type="PANTHER" id="PTHR36498:SF1">
    <property type="entry name" value="TATA-BINDING PROTEIN-ASSOCIATED FACTOR 172"/>
    <property type="match status" value="1"/>
</dbReference>
<dbReference type="InterPro" id="IPR044078">
    <property type="entry name" value="Mot1_ATP-bd"/>
</dbReference>
<dbReference type="InterPro" id="IPR001650">
    <property type="entry name" value="Helicase_C-like"/>
</dbReference>
<dbReference type="GO" id="GO:0005634">
    <property type="term" value="C:nucleus"/>
    <property type="evidence" value="ECO:0007669"/>
    <property type="project" value="UniProtKB-SubCell"/>
</dbReference>
<keyword evidence="9" id="KW-0238">DNA-binding</keyword>
<dbReference type="SUPFAM" id="SSF48371">
    <property type="entry name" value="ARM repeat"/>
    <property type="match status" value="1"/>
</dbReference>
<dbReference type="Pfam" id="PF12054">
    <property type="entry name" value="DUF3535"/>
    <property type="match status" value="1"/>
</dbReference>
<dbReference type="InterPro" id="IPR000330">
    <property type="entry name" value="SNF2_N"/>
</dbReference>
<dbReference type="OrthoDB" id="10252227at2759"/>
<dbReference type="RefSeq" id="XP_024750641.1">
    <property type="nucleotide sequence ID" value="XM_024894081.1"/>
</dbReference>
<dbReference type="Gene3D" id="3.40.50.10810">
    <property type="entry name" value="Tandem AAA-ATPase domain"/>
    <property type="match status" value="1"/>
</dbReference>
<dbReference type="PROSITE" id="PS51194">
    <property type="entry name" value="HELICASE_CTER"/>
    <property type="match status" value="1"/>
</dbReference>
<keyword evidence="4" id="KW-0547">Nucleotide-binding</keyword>
<evidence type="ECO:0000256" key="9">
    <source>
        <dbReference type="ARBA" id="ARBA00023125"/>
    </source>
</evidence>
<accession>A0A2T4BDK1</accession>
<dbReference type="Proteomes" id="UP000241546">
    <property type="component" value="Unassembled WGS sequence"/>
</dbReference>
<reference evidence="21" key="1">
    <citation type="submission" date="2016-07" db="EMBL/GenBank/DDBJ databases">
        <title>Multiple horizontal gene transfer events from other fungi enriched the ability of initially mycotrophic Trichoderma (Ascomycota) to feed on dead plant biomass.</title>
        <authorList>
            <consortium name="DOE Joint Genome Institute"/>
            <person name="Atanasova L."/>
            <person name="Chenthamara K."/>
            <person name="Zhang J."/>
            <person name="Grujic M."/>
            <person name="Henrissat B."/>
            <person name="Kuo A."/>
            <person name="Aerts A."/>
            <person name="Salamov A."/>
            <person name="Lipzen A."/>
            <person name="Labutti K."/>
            <person name="Barry K."/>
            <person name="Miao Y."/>
            <person name="Rahimi M.J."/>
            <person name="Shen Q."/>
            <person name="Grigoriev I.V."/>
            <person name="Kubicek C.P."/>
            <person name="Druzhinina I.S."/>
        </authorList>
    </citation>
    <scope>NUCLEOTIDE SEQUENCE [LARGE SCALE GENOMIC DNA]</scope>
    <source>
        <strain evidence="21">TUCIM 6016</strain>
    </source>
</reference>
<dbReference type="GO" id="GO:0004386">
    <property type="term" value="F:helicase activity"/>
    <property type="evidence" value="ECO:0007669"/>
    <property type="project" value="UniProtKB-KW"/>
</dbReference>
<evidence type="ECO:0000256" key="12">
    <source>
        <dbReference type="ARBA" id="ARBA00053370"/>
    </source>
</evidence>
<feature type="compositionally biased region" description="Polar residues" evidence="17">
    <location>
        <begin position="192"/>
        <end position="211"/>
    </location>
</feature>
<protein>
    <recommendedName>
        <fullName evidence="14">TATA-binding protein-associated factor mot1</fullName>
    </recommendedName>
    <alternativeName>
        <fullName evidence="16">Modifier of transcription 1</fullName>
    </alternativeName>
    <alternativeName>
        <fullName evidence="15">NCT transcriptional regulatory complex subunit mot1</fullName>
    </alternativeName>
</protein>
<evidence type="ECO:0000256" key="10">
    <source>
        <dbReference type="ARBA" id="ARBA00023163"/>
    </source>
</evidence>
<evidence type="ECO:0000256" key="16">
    <source>
        <dbReference type="ARBA" id="ARBA00081329"/>
    </source>
</evidence>
<dbReference type="SMART" id="SM00490">
    <property type="entry name" value="HELICc"/>
    <property type="match status" value="1"/>
</dbReference>
<gene>
    <name evidence="20" type="ORF">BBK36DRAFT_1158161</name>
</gene>
<evidence type="ECO:0000259" key="19">
    <source>
        <dbReference type="PROSITE" id="PS51194"/>
    </source>
</evidence>
<comment type="subunit">
    <text evidence="13">Forms the NCT transcriptional regulatory complex with nctA and nctB.</text>
</comment>
<dbReference type="FunFam" id="1.25.10.10:FF:000445">
    <property type="entry name" value="Related to MOT1-transcriptional accessory protein"/>
    <property type="match status" value="1"/>
</dbReference>
<evidence type="ECO:0000256" key="15">
    <source>
        <dbReference type="ARBA" id="ARBA00081280"/>
    </source>
</evidence>
<dbReference type="Pfam" id="PF00271">
    <property type="entry name" value="Helicase_C"/>
    <property type="match status" value="1"/>
</dbReference>
<dbReference type="InterPro" id="IPR014001">
    <property type="entry name" value="Helicase_ATP-bd"/>
</dbReference>
<evidence type="ECO:0000313" key="20">
    <source>
        <dbReference type="EMBL" id="PTB67321.1"/>
    </source>
</evidence>
<dbReference type="GO" id="GO:0017025">
    <property type="term" value="F:TBP-class protein binding"/>
    <property type="evidence" value="ECO:0007669"/>
    <property type="project" value="InterPro"/>
</dbReference>
<dbReference type="InterPro" id="IPR038718">
    <property type="entry name" value="SNF2-like_sf"/>
</dbReference>
<proteinExistence type="inferred from homology"/>
<dbReference type="InterPro" id="IPR016024">
    <property type="entry name" value="ARM-type_fold"/>
</dbReference>
<dbReference type="InterPro" id="IPR027417">
    <property type="entry name" value="P-loop_NTPase"/>
</dbReference>
<evidence type="ECO:0000256" key="1">
    <source>
        <dbReference type="ARBA" id="ARBA00004123"/>
    </source>
</evidence>
<keyword evidence="10" id="KW-0804">Transcription</keyword>
<feature type="domain" description="Helicase C-terminal" evidence="19">
    <location>
        <begin position="1649"/>
        <end position="1800"/>
    </location>
</feature>
<dbReference type="CDD" id="cd18793">
    <property type="entry name" value="SF2_C_SNF"/>
    <property type="match status" value="1"/>
</dbReference>
<dbReference type="PROSITE" id="PS51192">
    <property type="entry name" value="HELICASE_ATP_BIND_1"/>
    <property type="match status" value="1"/>
</dbReference>
<dbReference type="InterPro" id="IPR044972">
    <property type="entry name" value="Mot1"/>
</dbReference>
<dbReference type="GeneID" id="36602199"/>
<feature type="compositionally biased region" description="Basic and acidic residues" evidence="17">
    <location>
        <begin position="78"/>
        <end position="99"/>
    </location>
</feature>
<comment type="subcellular location">
    <subcellularLocation>
        <location evidence="1">Nucleus</location>
    </subcellularLocation>
</comment>
<dbReference type="EMBL" id="KZ680211">
    <property type="protein sequence ID" value="PTB67321.1"/>
    <property type="molecule type" value="Genomic_DNA"/>
</dbReference>
<dbReference type="CDD" id="cd17999">
    <property type="entry name" value="DEXHc_Mot1"/>
    <property type="match status" value="1"/>
</dbReference>
<evidence type="ECO:0000256" key="5">
    <source>
        <dbReference type="ARBA" id="ARBA00022801"/>
    </source>
</evidence>
<organism evidence="20 21">
    <name type="scientific">Trichoderma citrinoviride</name>
    <dbReference type="NCBI Taxonomy" id="58853"/>
    <lineage>
        <taxon>Eukaryota</taxon>
        <taxon>Fungi</taxon>
        <taxon>Dikarya</taxon>
        <taxon>Ascomycota</taxon>
        <taxon>Pezizomycotina</taxon>
        <taxon>Sordariomycetes</taxon>
        <taxon>Hypocreomycetidae</taxon>
        <taxon>Hypocreales</taxon>
        <taxon>Hypocreaceae</taxon>
        <taxon>Trichoderma</taxon>
    </lineage>
</organism>
<dbReference type="GO" id="GO:0003677">
    <property type="term" value="F:DNA binding"/>
    <property type="evidence" value="ECO:0007669"/>
    <property type="project" value="UniProtKB-KW"/>
</dbReference>
<keyword evidence="7" id="KW-0067">ATP-binding</keyword>
<dbReference type="GO" id="GO:0005524">
    <property type="term" value="F:ATP binding"/>
    <property type="evidence" value="ECO:0007669"/>
    <property type="project" value="UniProtKB-KW"/>
</dbReference>
<keyword evidence="6" id="KW-0347">Helicase</keyword>
<evidence type="ECO:0000256" key="6">
    <source>
        <dbReference type="ARBA" id="ARBA00022806"/>
    </source>
</evidence>
<dbReference type="Gene3D" id="3.40.50.300">
    <property type="entry name" value="P-loop containing nucleotide triphosphate hydrolases"/>
    <property type="match status" value="1"/>
</dbReference>
<dbReference type="InterPro" id="IPR022707">
    <property type="entry name" value="Mot1_central_dom"/>
</dbReference>
<evidence type="ECO:0000256" key="17">
    <source>
        <dbReference type="SAM" id="MobiDB-lite"/>
    </source>
</evidence>
<evidence type="ECO:0000256" key="11">
    <source>
        <dbReference type="ARBA" id="ARBA00023242"/>
    </source>
</evidence>
<feature type="region of interest" description="Disordered" evidence="17">
    <location>
        <begin position="676"/>
        <end position="714"/>
    </location>
</feature>
<dbReference type="SMART" id="SM00487">
    <property type="entry name" value="DEXDc"/>
    <property type="match status" value="1"/>
</dbReference>
<feature type="domain" description="Helicase ATP-binding" evidence="18">
    <location>
        <begin position="1304"/>
        <end position="1477"/>
    </location>
</feature>
<comment type="function">
    <text evidence="12">Regulates transcription in association with TATA binding protein (TBP). Removes TBP from the TATA box via its C-terminal ATPase activity. Both transcription activation and repression require its ATPase activity. Part of the NCT transcriptional regulatory complex that acts as a key regulator of ergosterol biosynthesis and the azole exporter cdr1B. The NCT complex binds the promoters of genes linked to azole susceptibility, and especially represses the expression of cdr1B transporter.</text>
</comment>
<dbReference type="FunFam" id="3.40.50.10810:FF:000009">
    <property type="entry name" value="B-TFIID TATA-box-binding protein-associated factor 1"/>
    <property type="match status" value="1"/>
</dbReference>
<dbReference type="FunFam" id="3.40.50.300:FF:000428">
    <property type="entry name" value="TATA-binding protein-associated factor 172"/>
    <property type="match status" value="1"/>
</dbReference>
<dbReference type="Pfam" id="PF00176">
    <property type="entry name" value="SNF2-rel_dom"/>
    <property type="match status" value="1"/>
</dbReference>
<sequence>MASSILETGSTRLIRDTAVNQLADWQKQHPDELFNLLSRVIPYLRFKDWETRQTAAKAIGKILENAPLYDPNAGDAPNEPKKEETSPENGTIKKEEDTRASSILSDDDVFRFETLDVDNILKFGRPLLRGGGIEYNLASLDPQARLAYQKKTLLGRLGLLGRRFEDEEIIVGDGVPKTPLDAPNGGGMIKSENPQSQGLPTEESQLSSRQLNVLKRKRKKEAMKAQGKGGFGDLSLRRTTTAGSEGFGDDSPMEPDSKKNGKVNDYFNLDRPADIDEDAKVVSEFKGQVMPIGSELEAEESLEGAEWPFERLCDFLKVDLFDSAWETRHGAAMGLREVLRVHGGGAGRVRGKSVEENNELNRVWLNDVACRLCCVLMLDRFTDYSSDTSVAPIRETIGQTLGAVLKHVPPSSVYDIYRVLYRMVMHEDFQLDQPIWAVCHGGMIGLRYVVAVRKDLLLQDGDIIDGVIKAVMKGLADRDDDVRSVSAATLIPMAQEFVTMRPQALDGLTNIVWESLSNLGDDLSASTGRIMDLLATLCSFPQVLESMKTSAAEDEERSFTLLVPRLYPFLRHTITSVRLAVLKALLTFANLGDETSQGWLNGRILRLIFQNVLVERDKETLDMSLELWAALVRSLAKNPAVLADEFAPHIDPLMKLTLHPIGVSRHPIPMHAGLFQKPSGGTYSAPGPAPSGRRLSSPEGAERPVKRRRKSTKVEEVTPANLTHDVDGHMMQGDVDLVGLDILIRSRVSAAKAMGLIMSLVPSANLDDYDALLVPGLTSAFSSTQLTACLVIDEFARNCQNAEDPARYLEHLQRIVESERPSAYRDLVTFVQRARSQCQQLLHLFRDHGKVSHSKLPTLPVVVQGEAEAGPSAFSIATAEKCVGEDFERLRKIMPPGQKLIAGQQLDEAREDTLSAIREAKAFKEARDVRIKAGAACAMVAMKLLPKKPSPLIKSIMDSIKTEENHLLQSRSAETIAKLVQLFTEKGRRNPAEKVVANLVKFSCVEVAETPEFPVHASKTNCILSMQKEEDRVDHPDAAKWAREAKAARITRRGAKEALEILSKTYGAALFEAVPSLQGFMRDALVKAFSGDLPAEARDPEQTFGQEIVDALSLIRTMTPTLHKDLHPFVMEMMLLVIKALQSDLSVFRYMAAKCLATICSVITVEGMTALVEKVLPSISNPLDLKVRQGVIEAIYHLIAVMGDAILPYVIFLIVPVLGRMSDSDNEIRLIATTSFATLVKLVPLEAGIPDPPGLSEELLKGRDRERTFIAQLLDPKKVEPFQIPVAIKAELRSYQQEGVNWLHFLNKYHLHGILCDDMGLGKTLQTICIVASDHHQRQEEFAKTQAPDVRRLPSLIVCPPTLSGHWQQEIKTYAPFLSVTAYVGPPAERKAMKDKLGDTDIVITSYDVTRNDSDVLEKHSWNYVVLDEGHLIKNPKAKITQAVKRLTSNHRLILTGTPIQNNVLELWSLFDFLMPGFLGAEKVFLDRFAKPIAASRYSKASSKEQEAGALAIEALHKQVLPFLLRRLKEEVLNDLPPKILQNYYCDLSDLQKKLFEDFTKKQGKKIQAEAGRDDKEAKQHIFQALQYMRKLCNSPAMVMKQGSDVYNETQKILQKQGTSIEDPVHAPKLTALKDLLIDCGIGDDKDDSNDPLYQPIKPHRALIFCQMKEMLDMVQNKVLKEMLPSVSYLRLDGSVEANKRQDIVNKFNSDPSYDVLLLTTSVGGLGLNLTGADTVIFVEHDWNPQKDLQAMDRAHRIGQKKVVNVYRLITRGTLEEKILSLQRFKIDVASTVVNQQNAGLATMDTDQILDLFNLGDSGPSLISDKPQNGIDGREEDMVDLETGDVLRQPSIT</sequence>
<feature type="region of interest" description="Disordered" evidence="17">
    <location>
        <begin position="175"/>
        <end position="262"/>
    </location>
</feature>
<evidence type="ECO:0000256" key="2">
    <source>
        <dbReference type="ARBA" id="ARBA00007025"/>
    </source>
</evidence>
<evidence type="ECO:0000256" key="8">
    <source>
        <dbReference type="ARBA" id="ARBA00023015"/>
    </source>
</evidence>
<comment type="similarity">
    <text evidence="2">Belongs to the SNF2/RAD54 helicase family.</text>
</comment>
<evidence type="ECO:0000256" key="7">
    <source>
        <dbReference type="ARBA" id="ARBA00022840"/>
    </source>
</evidence>